<dbReference type="Gene3D" id="1.10.510.10">
    <property type="entry name" value="Transferase(Phosphotransferase) domain 1"/>
    <property type="match status" value="1"/>
</dbReference>
<dbReference type="STRING" id="2018661.A0A2A2L7I8"/>
<evidence type="ECO:0000313" key="2">
    <source>
        <dbReference type="EMBL" id="PAV82236.1"/>
    </source>
</evidence>
<organism evidence="2 3">
    <name type="scientific">Diploscapter pachys</name>
    <dbReference type="NCBI Taxonomy" id="2018661"/>
    <lineage>
        <taxon>Eukaryota</taxon>
        <taxon>Metazoa</taxon>
        <taxon>Ecdysozoa</taxon>
        <taxon>Nematoda</taxon>
        <taxon>Chromadorea</taxon>
        <taxon>Rhabditida</taxon>
        <taxon>Rhabditina</taxon>
        <taxon>Rhabditomorpha</taxon>
        <taxon>Rhabditoidea</taxon>
        <taxon>Rhabditidae</taxon>
        <taxon>Diploscapter</taxon>
    </lineage>
</organism>
<dbReference type="EMBL" id="LIAE01007073">
    <property type="protein sequence ID" value="PAV82236.1"/>
    <property type="molecule type" value="Genomic_DNA"/>
</dbReference>
<sequence>MGQPATPMKLNPGDTIKGCPNAYLEIAKQLRRLTYPDMPPYKEFIDLLKAHLPKNLKMTDPYEWDAKPSTPNARNPRNKDADQKQEVEKDRATVNEIDESIVTDDMNSSMDDSGNEGFAKEDTLEGL</sequence>
<gene>
    <name evidence="2" type="ORF">WR25_21818</name>
</gene>
<name>A0A2A2L7I8_9BILA</name>
<reference evidence="2 3" key="1">
    <citation type="journal article" date="2017" name="Curr. Biol.">
        <title>Genome architecture and evolution of a unichromosomal asexual nematode.</title>
        <authorList>
            <person name="Fradin H."/>
            <person name="Zegar C."/>
            <person name="Gutwein M."/>
            <person name="Lucas J."/>
            <person name="Kovtun M."/>
            <person name="Corcoran D."/>
            <person name="Baugh L.R."/>
            <person name="Kiontke K."/>
            <person name="Gunsalus K."/>
            <person name="Fitch D.H."/>
            <person name="Piano F."/>
        </authorList>
    </citation>
    <scope>NUCLEOTIDE SEQUENCE [LARGE SCALE GENOMIC DNA]</scope>
    <source>
        <strain evidence="2">PF1309</strain>
    </source>
</reference>
<dbReference type="OrthoDB" id="5979581at2759"/>
<feature type="compositionally biased region" description="Basic and acidic residues" evidence="1">
    <location>
        <begin position="77"/>
        <end position="93"/>
    </location>
</feature>
<keyword evidence="3" id="KW-1185">Reference proteome</keyword>
<proteinExistence type="predicted"/>
<evidence type="ECO:0000256" key="1">
    <source>
        <dbReference type="SAM" id="MobiDB-lite"/>
    </source>
</evidence>
<comment type="caution">
    <text evidence="2">The sequence shown here is derived from an EMBL/GenBank/DDBJ whole genome shotgun (WGS) entry which is preliminary data.</text>
</comment>
<feature type="compositionally biased region" description="Basic and acidic residues" evidence="1">
    <location>
        <begin position="118"/>
        <end position="127"/>
    </location>
</feature>
<protein>
    <submittedName>
        <fullName evidence="2">Uncharacterized protein</fullName>
    </submittedName>
</protein>
<feature type="region of interest" description="Disordered" evidence="1">
    <location>
        <begin position="60"/>
        <end position="127"/>
    </location>
</feature>
<evidence type="ECO:0000313" key="3">
    <source>
        <dbReference type="Proteomes" id="UP000218231"/>
    </source>
</evidence>
<accession>A0A2A2L7I8</accession>
<dbReference type="AlphaFoldDB" id="A0A2A2L7I8"/>
<dbReference type="Proteomes" id="UP000218231">
    <property type="component" value="Unassembled WGS sequence"/>
</dbReference>